<evidence type="ECO:0000313" key="2">
    <source>
        <dbReference type="Proteomes" id="UP000244867"/>
    </source>
</evidence>
<dbReference type="AlphaFoldDB" id="A0A2R7YRB3"/>
<name>A0A2R7YRB3_9ACTN</name>
<dbReference type="EMBL" id="PYXZ01000019">
    <property type="protein sequence ID" value="PUA78922.1"/>
    <property type="molecule type" value="Genomic_DNA"/>
</dbReference>
<proteinExistence type="predicted"/>
<keyword evidence="2" id="KW-1185">Reference proteome</keyword>
<gene>
    <name evidence="1" type="ORF">C7S10_21885</name>
</gene>
<evidence type="ECO:0000313" key="1">
    <source>
        <dbReference type="EMBL" id="PUA78922.1"/>
    </source>
</evidence>
<reference evidence="1 2" key="1">
    <citation type="submission" date="2018-03" db="EMBL/GenBank/DDBJ databases">
        <authorList>
            <person name="Keele B.F."/>
        </authorList>
    </citation>
    <scope>NUCLEOTIDE SEQUENCE [LARGE SCALE GENOMIC DNA]</scope>
    <source>
        <strain evidence="1 2">IB-3</strain>
    </source>
</reference>
<dbReference type="Proteomes" id="UP000244867">
    <property type="component" value="Unassembled WGS sequence"/>
</dbReference>
<comment type="caution">
    <text evidence="1">The sequence shown here is derived from an EMBL/GenBank/DDBJ whole genome shotgun (WGS) entry which is preliminary data.</text>
</comment>
<sequence>MLGWETVPMVLRRDFGEYRWAMTQLFADVDPWGYIKDYAAPDDEYDEYINALLRWRAPVTSEHVAEVLGGVEPEKVARLVEGIARIRRDYGYDGGEE</sequence>
<organism evidence="1 2">
    <name type="scientific">Nocardioides currus</name>
    <dbReference type="NCBI Taxonomy" id="2133958"/>
    <lineage>
        <taxon>Bacteria</taxon>
        <taxon>Bacillati</taxon>
        <taxon>Actinomycetota</taxon>
        <taxon>Actinomycetes</taxon>
        <taxon>Propionibacteriales</taxon>
        <taxon>Nocardioidaceae</taxon>
        <taxon>Nocardioides</taxon>
    </lineage>
</organism>
<protein>
    <submittedName>
        <fullName evidence="1">Uncharacterized protein</fullName>
    </submittedName>
</protein>
<accession>A0A2R7YRB3</accession>